<dbReference type="GO" id="GO:0003677">
    <property type="term" value="F:DNA binding"/>
    <property type="evidence" value="ECO:0007669"/>
    <property type="project" value="InterPro"/>
</dbReference>
<dbReference type="InterPro" id="IPR043917">
    <property type="entry name" value="DUF5753"/>
</dbReference>
<dbReference type="Proteomes" id="UP000468928">
    <property type="component" value="Unassembled WGS sequence"/>
</dbReference>
<dbReference type="Pfam" id="PF13560">
    <property type="entry name" value="HTH_31"/>
    <property type="match status" value="1"/>
</dbReference>
<accession>A0A6P1D9R0</accession>
<evidence type="ECO:0000259" key="1">
    <source>
        <dbReference type="PROSITE" id="PS50943"/>
    </source>
</evidence>
<sequence length="293" mass="32529">MALPQGTTGSTMPRRRLGRQLRDLRNRARMTTRAAAQQLEWSEAKIWRIETGQTSLRGLDVEAMCKVYGAPPEAVAPLTALAKETKARGWWTGYSDVIGEGFDVYIGLEEAASRLFAYEDQLIPGLLQTESYARALLLAARPELSESDVERRVRLRMARQPLLTRDESPLRLDVLIGEAALWRPLGERSVTAGQLDHLRLMCELPNVRIQVVPSDAGYHRGIESGPFVLLEFPAPDPAAGSPEPPVVYVEAFTGPVYVDKANEIERYRAAFDSIRSVAVDARTAIDEGRANCR</sequence>
<evidence type="ECO:0000313" key="2">
    <source>
        <dbReference type="EMBL" id="NEW47227.1"/>
    </source>
</evidence>
<dbReference type="AlphaFoldDB" id="A0A6P1D9R0"/>
<evidence type="ECO:0000313" key="3">
    <source>
        <dbReference type="Proteomes" id="UP000468928"/>
    </source>
</evidence>
<reference evidence="2 3" key="1">
    <citation type="submission" date="2020-01" db="EMBL/GenBank/DDBJ databases">
        <title>Genetics and antimicrobial susceptibilities of Nocardia species isolated from the soil; a comparison with species isolated from humans.</title>
        <authorList>
            <person name="Carrasco G."/>
            <person name="Monzon S."/>
            <person name="Sansegundo M."/>
            <person name="Garcia E."/>
            <person name="Garrido N."/>
            <person name="Medina M.J."/>
            <person name="Villalon P."/>
            <person name="Ramirez-Arocha A.C."/>
            <person name="Jimenez P."/>
            <person name="Cuesta I."/>
            <person name="Valdezate S."/>
        </authorList>
    </citation>
    <scope>NUCLEOTIDE SEQUENCE [LARGE SCALE GENOMIC DNA]</scope>
    <source>
        <strain evidence="2 3">CNM20110639</strain>
    </source>
</reference>
<feature type="domain" description="HTH cro/C1-type" evidence="1">
    <location>
        <begin position="21"/>
        <end position="75"/>
    </location>
</feature>
<proteinExistence type="predicted"/>
<dbReference type="Gene3D" id="1.10.260.40">
    <property type="entry name" value="lambda repressor-like DNA-binding domains"/>
    <property type="match status" value="1"/>
</dbReference>
<dbReference type="InterPro" id="IPR001387">
    <property type="entry name" value="Cro/C1-type_HTH"/>
</dbReference>
<dbReference type="SUPFAM" id="SSF47413">
    <property type="entry name" value="lambda repressor-like DNA-binding domains"/>
    <property type="match status" value="1"/>
</dbReference>
<dbReference type="Pfam" id="PF19054">
    <property type="entry name" value="DUF5753"/>
    <property type="match status" value="1"/>
</dbReference>
<name>A0A6P1D9R0_9NOCA</name>
<dbReference type="RefSeq" id="WP_163829982.1">
    <property type="nucleotide sequence ID" value="NZ_JAAGUZ010000076.1"/>
</dbReference>
<dbReference type="EMBL" id="JAAGUZ010000076">
    <property type="protein sequence ID" value="NEW47227.1"/>
    <property type="molecule type" value="Genomic_DNA"/>
</dbReference>
<comment type="caution">
    <text evidence="2">The sequence shown here is derived from an EMBL/GenBank/DDBJ whole genome shotgun (WGS) entry which is preliminary data.</text>
</comment>
<organism evidence="2 3">
    <name type="scientific">Nocardia cyriacigeorgica</name>
    <dbReference type="NCBI Taxonomy" id="135487"/>
    <lineage>
        <taxon>Bacteria</taxon>
        <taxon>Bacillati</taxon>
        <taxon>Actinomycetota</taxon>
        <taxon>Actinomycetes</taxon>
        <taxon>Mycobacteriales</taxon>
        <taxon>Nocardiaceae</taxon>
        <taxon>Nocardia</taxon>
    </lineage>
</organism>
<gene>
    <name evidence="2" type="ORF">GV789_22660</name>
</gene>
<protein>
    <submittedName>
        <fullName evidence="2">Helix-turn-helix domain-containing protein</fullName>
    </submittedName>
</protein>
<dbReference type="PROSITE" id="PS50943">
    <property type="entry name" value="HTH_CROC1"/>
    <property type="match status" value="1"/>
</dbReference>
<dbReference type="InterPro" id="IPR010982">
    <property type="entry name" value="Lambda_DNA-bd_dom_sf"/>
</dbReference>